<comment type="caution">
    <text evidence="2">The sequence shown here is derived from an EMBL/GenBank/DDBJ whole genome shotgun (WGS) entry which is preliminary data.</text>
</comment>
<name>A0AAW0QFF4_9PEZI</name>
<feature type="compositionally biased region" description="Basic and acidic residues" evidence="1">
    <location>
        <begin position="27"/>
        <end position="39"/>
    </location>
</feature>
<organism evidence="2 3">
    <name type="scientific">Apiospora kogelbergensis</name>
    <dbReference type="NCBI Taxonomy" id="1337665"/>
    <lineage>
        <taxon>Eukaryota</taxon>
        <taxon>Fungi</taxon>
        <taxon>Dikarya</taxon>
        <taxon>Ascomycota</taxon>
        <taxon>Pezizomycotina</taxon>
        <taxon>Sordariomycetes</taxon>
        <taxon>Xylariomycetidae</taxon>
        <taxon>Amphisphaeriales</taxon>
        <taxon>Apiosporaceae</taxon>
        <taxon>Apiospora</taxon>
    </lineage>
</organism>
<sequence>MKIKSPRGLSPKTPATLSRARARRRSAREVCKQRKEERRPKRTRTSPTPPEDNKDRFPCRSSVSSLPSAPGSQYLQQLPPFSGDTRTPSPLLARPPSPFNIERLPAHVAQEILLRIHIPSRDGLSILWEAITIAQHAFYDAALEWWPKWTHDLFPQGAHEVSFSMSDIEGYFAGYSIGEGDFAPRGADSHKVFRAVRAMSHLRNRTCHFPPRSDARHHDLDKRPAAQAGHDGYRDALRKGFSWPFGPDCAGWYYEATSVAWRLAEALADDGALAALDRLHDRIEDLAWSMLRAVEEVAALRAAEGGRGARGDSGGAARGRAGEGAGVAAGAARAAGHVLQGREAERPFLAVDDPGYGLVGKCRVKMNERARA</sequence>
<dbReference type="Proteomes" id="UP001392437">
    <property type="component" value="Unassembled WGS sequence"/>
</dbReference>
<evidence type="ECO:0000256" key="1">
    <source>
        <dbReference type="SAM" id="MobiDB-lite"/>
    </source>
</evidence>
<protein>
    <submittedName>
        <fullName evidence="2">Uncharacterized protein</fullName>
    </submittedName>
</protein>
<reference evidence="2 3" key="1">
    <citation type="submission" date="2023-01" db="EMBL/GenBank/DDBJ databases">
        <title>Analysis of 21 Apiospora genomes using comparative genomics revels a genus with tremendous synthesis potential of carbohydrate active enzymes and secondary metabolites.</title>
        <authorList>
            <person name="Sorensen T."/>
        </authorList>
    </citation>
    <scope>NUCLEOTIDE SEQUENCE [LARGE SCALE GENOMIC DNA]</scope>
    <source>
        <strain evidence="2 3">CBS 117206</strain>
    </source>
</reference>
<keyword evidence="3" id="KW-1185">Reference proteome</keyword>
<evidence type="ECO:0000313" key="3">
    <source>
        <dbReference type="Proteomes" id="UP001392437"/>
    </source>
</evidence>
<dbReference type="AlphaFoldDB" id="A0AAW0QFF4"/>
<accession>A0AAW0QFF4</accession>
<proteinExistence type="predicted"/>
<feature type="compositionally biased region" description="Low complexity" evidence="1">
    <location>
        <begin position="59"/>
        <end position="72"/>
    </location>
</feature>
<feature type="region of interest" description="Disordered" evidence="1">
    <location>
        <begin position="1"/>
        <end position="94"/>
    </location>
</feature>
<evidence type="ECO:0000313" key="2">
    <source>
        <dbReference type="EMBL" id="KAK8101880.1"/>
    </source>
</evidence>
<dbReference type="EMBL" id="JAQQWP010000009">
    <property type="protein sequence ID" value="KAK8101880.1"/>
    <property type="molecule type" value="Genomic_DNA"/>
</dbReference>
<gene>
    <name evidence="2" type="ORF">PG999_012254</name>
</gene>